<gene>
    <name evidence="2" type="ORF">Lac1_09440</name>
</gene>
<keyword evidence="1" id="KW-0472">Membrane</keyword>
<evidence type="ECO:0000313" key="3">
    <source>
        <dbReference type="Proteomes" id="UP001305815"/>
    </source>
</evidence>
<sequence length="467" mass="54101">MEVALFFIFLITNLFVVLICQYSYGKRDRYEDGMLMGVHIPAYALEQEEVRKLCTKSKREWKIFNRGNLIVSILINFLCFFDITVFLVVYVIWMAEYMCGLWCLVIFPHRKMYQMKMEHQWIDERSKKVVPMDTEVSDFADKRPWSLKWHLPILFLLVLSGFWYSEIWGGGPEFFGDRILFFSTLGISVLFLLFHIGIQRRKDDVCSGNADINLAANRLFRRSWTIGLVTASWINGSAWLFLAFESRGKDWVDPGVYTAYGFLTAAAAAGLLVPVMWGIQKRKRILSAVTEPYSVDDDEYWRKGWYNNPKDPHLLIQDRLNSMNMSLNYGRPAARIIMGVTGVLTAALVIWVIVIILRFENVDIHFEQTGDTFLVEAAGYECEFTKEEIVEVTLLDRMPEDKFIRTNGGSTEDYDIGHFKGKETGKCMLFLDKESGPVLEIQLKDEKIFVAGNEEEDTKSWYQMLSL</sequence>
<dbReference type="EMBL" id="AP027742">
    <property type="protein sequence ID" value="BDZ76761.1"/>
    <property type="molecule type" value="Genomic_DNA"/>
</dbReference>
<feature type="transmembrane region" description="Helical" evidence="1">
    <location>
        <begin position="149"/>
        <end position="167"/>
    </location>
</feature>
<dbReference type="RefSeq" id="WP_316266340.1">
    <property type="nucleotide sequence ID" value="NZ_AP027742.1"/>
</dbReference>
<feature type="transmembrane region" description="Helical" evidence="1">
    <location>
        <begin position="63"/>
        <end position="81"/>
    </location>
</feature>
<name>A0ABM8I8N2_9FIRM</name>
<protein>
    <recommendedName>
        <fullName evidence="4">Bacterial Pleckstrin homology domain-containing protein</fullName>
    </recommendedName>
</protein>
<proteinExistence type="predicted"/>
<feature type="transmembrane region" description="Helical" evidence="1">
    <location>
        <begin position="256"/>
        <end position="277"/>
    </location>
</feature>
<feature type="transmembrane region" description="Helical" evidence="1">
    <location>
        <begin position="179"/>
        <end position="198"/>
    </location>
</feature>
<dbReference type="Proteomes" id="UP001305815">
    <property type="component" value="Chromosome"/>
</dbReference>
<evidence type="ECO:0008006" key="4">
    <source>
        <dbReference type="Google" id="ProtNLM"/>
    </source>
</evidence>
<reference evidence="3" key="1">
    <citation type="journal article" date="2023" name="Int. J. Syst. Evol. Microbiol.">
        <title>Claveliimonas bilis gen. nov., sp. nov., deoxycholic acid-producing bacteria isolated from human faeces, and reclassification of Sellimonas monacensis Zenner et al. 2021 as Claveliimonas monacensis comb. nov.</title>
        <authorList>
            <person name="Hisatomi A."/>
            <person name="Kastawa N.W.E.P.G."/>
            <person name="Song I."/>
            <person name="Ohkuma M."/>
            <person name="Fukiya S."/>
            <person name="Sakamoto M."/>
        </authorList>
    </citation>
    <scope>NUCLEOTIDE SEQUENCE [LARGE SCALE GENOMIC DNA]</scope>
    <source>
        <strain evidence="3">12BBH14</strain>
    </source>
</reference>
<evidence type="ECO:0000256" key="1">
    <source>
        <dbReference type="SAM" id="Phobius"/>
    </source>
</evidence>
<accession>A0ABM8I8N2</accession>
<organism evidence="2 3">
    <name type="scientific">Claveliimonas bilis</name>
    <dbReference type="NCBI Taxonomy" id="3028070"/>
    <lineage>
        <taxon>Bacteria</taxon>
        <taxon>Bacillati</taxon>
        <taxon>Bacillota</taxon>
        <taxon>Clostridia</taxon>
        <taxon>Lachnospirales</taxon>
        <taxon>Lachnospiraceae</taxon>
        <taxon>Claveliimonas</taxon>
    </lineage>
</organism>
<keyword evidence="3" id="KW-1185">Reference proteome</keyword>
<feature type="transmembrane region" description="Helical" evidence="1">
    <location>
        <begin position="6"/>
        <end position="24"/>
    </location>
</feature>
<keyword evidence="1" id="KW-1133">Transmembrane helix</keyword>
<feature type="transmembrane region" description="Helical" evidence="1">
    <location>
        <begin position="224"/>
        <end position="244"/>
    </location>
</feature>
<evidence type="ECO:0000313" key="2">
    <source>
        <dbReference type="EMBL" id="BDZ76761.1"/>
    </source>
</evidence>
<feature type="transmembrane region" description="Helical" evidence="1">
    <location>
        <begin position="87"/>
        <end position="107"/>
    </location>
</feature>
<feature type="transmembrane region" description="Helical" evidence="1">
    <location>
        <begin position="333"/>
        <end position="357"/>
    </location>
</feature>
<keyword evidence="1" id="KW-0812">Transmembrane</keyword>